<accession>A0A5B6U7K4</accession>
<sequence>MDSSRLHGLGTLNFANSSFHLDNIIITGTNTNVVQRYIELLAQHFSIKDLGALFYFFCIEVLTTPSGLLLTQKHCIANLFTQTKMSGAHLGATPLTTDGNLTLHSSTTLTDFKEYRTSAGSLQYFCLTCPDITYVVNKLSQFMHHPTFEH</sequence>
<dbReference type="AlphaFoldDB" id="A0A5B6U7K4"/>
<dbReference type="InterPro" id="IPR013103">
    <property type="entry name" value="RVT_2"/>
</dbReference>
<organism evidence="2 3">
    <name type="scientific">Gossypium australe</name>
    <dbReference type="NCBI Taxonomy" id="47621"/>
    <lineage>
        <taxon>Eukaryota</taxon>
        <taxon>Viridiplantae</taxon>
        <taxon>Streptophyta</taxon>
        <taxon>Embryophyta</taxon>
        <taxon>Tracheophyta</taxon>
        <taxon>Spermatophyta</taxon>
        <taxon>Magnoliopsida</taxon>
        <taxon>eudicotyledons</taxon>
        <taxon>Gunneridae</taxon>
        <taxon>Pentapetalae</taxon>
        <taxon>rosids</taxon>
        <taxon>malvids</taxon>
        <taxon>Malvales</taxon>
        <taxon>Malvaceae</taxon>
        <taxon>Malvoideae</taxon>
        <taxon>Gossypium</taxon>
    </lineage>
</organism>
<evidence type="ECO:0000313" key="3">
    <source>
        <dbReference type="Proteomes" id="UP000325315"/>
    </source>
</evidence>
<dbReference type="Pfam" id="PF07727">
    <property type="entry name" value="RVT_2"/>
    <property type="match status" value="1"/>
</dbReference>
<reference evidence="3" key="1">
    <citation type="journal article" date="2019" name="Plant Biotechnol. J.">
        <title>Genome sequencing of the Australian wild diploid species Gossypium australe highlights disease resistance and delayed gland morphogenesis.</title>
        <authorList>
            <person name="Cai Y."/>
            <person name="Cai X."/>
            <person name="Wang Q."/>
            <person name="Wang P."/>
            <person name="Zhang Y."/>
            <person name="Cai C."/>
            <person name="Xu Y."/>
            <person name="Wang K."/>
            <person name="Zhou Z."/>
            <person name="Wang C."/>
            <person name="Geng S."/>
            <person name="Li B."/>
            <person name="Dong Q."/>
            <person name="Hou Y."/>
            <person name="Wang H."/>
            <person name="Ai P."/>
            <person name="Liu Z."/>
            <person name="Yi F."/>
            <person name="Sun M."/>
            <person name="An G."/>
            <person name="Cheng J."/>
            <person name="Zhang Y."/>
            <person name="Shi Q."/>
            <person name="Xie Y."/>
            <person name="Shi X."/>
            <person name="Chang Y."/>
            <person name="Huang F."/>
            <person name="Chen Y."/>
            <person name="Hong S."/>
            <person name="Mi L."/>
            <person name="Sun Q."/>
            <person name="Zhang L."/>
            <person name="Zhou B."/>
            <person name="Peng R."/>
            <person name="Zhang X."/>
            <person name="Liu F."/>
        </authorList>
    </citation>
    <scope>NUCLEOTIDE SEQUENCE [LARGE SCALE GENOMIC DNA]</scope>
    <source>
        <strain evidence="3">cv. PA1801</strain>
    </source>
</reference>
<name>A0A5B6U7K4_9ROSI</name>
<evidence type="ECO:0000259" key="1">
    <source>
        <dbReference type="Pfam" id="PF07727"/>
    </source>
</evidence>
<dbReference type="OrthoDB" id="414945at2759"/>
<gene>
    <name evidence="2" type="ORF">EPI10_009310</name>
</gene>
<protein>
    <submittedName>
        <fullName evidence="2">Retrovirus-related Pol polyprotein from transposon TNT 1-94</fullName>
    </submittedName>
</protein>
<dbReference type="Proteomes" id="UP000325315">
    <property type="component" value="Unassembled WGS sequence"/>
</dbReference>
<evidence type="ECO:0000313" key="2">
    <source>
        <dbReference type="EMBL" id="KAA3453253.1"/>
    </source>
</evidence>
<keyword evidence="3" id="KW-1185">Reference proteome</keyword>
<dbReference type="EMBL" id="SMMG02000013">
    <property type="protein sequence ID" value="KAA3453253.1"/>
    <property type="molecule type" value="Genomic_DNA"/>
</dbReference>
<comment type="caution">
    <text evidence="2">The sequence shown here is derived from an EMBL/GenBank/DDBJ whole genome shotgun (WGS) entry which is preliminary data.</text>
</comment>
<feature type="domain" description="Reverse transcriptase Ty1/copia-type" evidence="1">
    <location>
        <begin position="19"/>
        <end position="95"/>
    </location>
</feature>
<proteinExistence type="predicted"/>